<dbReference type="Proteomes" id="UP001449225">
    <property type="component" value="Unassembled WGS sequence"/>
</dbReference>
<keyword evidence="2" id="KW-1185">Reference proteome</keyword>
<accession>A0ABU9TXT7</accession>
<proteinExistence type="predicted"/>
<gene>
    <name evidence="1" type="ORF">WNY58_16430</name>
</gene>
<name>A0ABU9TXT7_9GAMM</name>
<evidence type="ECO:0000313" key="1">
    <source>
        <dbReference type="EMBL" id="MEM5537972.1"/>
    </source>
</evidence>
<protein>
    <submittedName>
        <fullName evidence="1">Uncharacterized protein</fullName>
    </submittedName>
</protein>
<dbReference type="RefSeq" id="WP_339892483.1">
    <property type="nucleotide sequence ID" value="NZ_CAXBCE010000051.1"/>
</dbReference>
<comment type="caution">
    <text evidence="1">The sequence shown here is derived from an EMBL/GenBank/DDBJ whole genome shotgun (WGS) entry which is preliminary data.</text>
</comment>
<organism evidence="1 2">
    <name type="scientific">Neptuniibacter pectenicola</name>
    <dbReference type="NCBI Taxonomy" id="1806669"/>
    <lineage>
        <taxon>Bacteria</taxon>
        <taxon>Pseudomonadati</taxon>
        <taxon>Pseudomonadota</taxon>
        <taxon>Gammaproteobacteria</taxon>
        <taxon>Oceanospirillales</taxon>
        <taxon>Oceanospirillaceae</taxon>
        <taxon>Neptuniibacter</taxon>
    </lineage>
</organism>
<dbReference type="EMBL" id="JBBMRA010000025">
    <property type="protein sequence ID" value="MEM5537972.1"/>
    <property type="molecule type" value="Genomic_DNA"/>
</dbReference>
<reference evidence="1 2" key="1">
    <citation type="submission" date="2024-03" db="EMBL/GenBank/DDBJ databases">
        <title>Community enrichment and isolation of bacterial strains for fucoidan degradation.</title>
        <authorList>
            <person name="Sichert A."/>
        </authorList>
    </citation>
    <scope>NUCLEOTIDE SEQUENCE [LARGE SCALE GENOMIC DNA]</scope>
    <source>
        <strain evidence="1 2">AS76</strain>
    </source>
</reference>
<sequence length="75" mass="8617">MPETAKGEPKFQEGIKQNHNYMILNGFILKNKIESKKNRNNDAILFGRKKTTVHNKRCTNATASKIRNNTLKTKT</sequence>
<evidence type="ECO:0000313" key="2">
    <source>
        <dbReference type="Proteomes" id="UP001449225"/>
    </source>
</evidence>